<dbReference type="EMBL" id="SRLO01005010">
    <property type="protein sequence ID" value="TNN29943.1"/>
    <property type="molecule type" value="Genomic_DNA"/>
</dbReference>
<keyword evidence="2" id="KW-0732">Signal</keyword>
<keyword evidence="8" id="KW-1185">Reference proteome</keyword>
<feature type="repeat" description="LDL-receptor class B" evidence="6">
    <location>
        <begin position="390"/>
        <end position="438"/>
    </location>
</feature>
<dbReference type="SUPFAM" id="SSF63825">
    <property type="entry name" value="YWTD domain"/>
    <property type="match status" value="1"/>
</dbReference>
<dbReference type="Gene3D" id="2.120.10.30">
    <property type="entry name" value="TolB, C-terminal domain"/>
    <property type="match status" value="2"/>
</dbReference>
<dbReference type="InterPro" id="IPR000033">
    <property type="entry name" value="LDLR_classB_rpt"/>
</dbReference>
<evidence type="ECO:0000256" key="1">
    <source>
        <dbReference type="ARBA" id="ARBA00022536"/>
    </source>
</evidence>
<evidence type="ECO:0000256" key="4">
    <source>
        <dbReference type="ARBA" id="ARBA00023157"/>
    </source>
</evidence>
<dbReference type="OrthoDB" id="21182at2759"/>
<keyword evidence="4" id="KW-1015">Disulfide bond</keyword>
<evidence type="ECO:0000256" key="6">
    <source>
        <dbReference type="PROSITE-ProRule" id="PRU00461"/>
    </source>
</evidence>
<dbReference type="Gene3D" id="2.10.25.10">
    <property type="entry name" value="Laminin"/>
    <property type="match status" value="1"/>
</dbReference>
<sequence>MRPRYYTCHCQSGWKLDADKRTCIKDETPFLMVVRESVIFGIPLDPADPSNNAMAPVSGISQGQDIDFDDQQQLIFWVQNLRSIWQVKTSGANRSEFAPAAFIGSPAGLAFDWISRIMYYTNPTVNTIEVIRVDGDQHYRKTLITSTGKPEGAGQPFGIALDPARGKLFWTDKGSDNGVPPKVGSANMDGGNAVNLYTGNLANIGFIATDISTMKLYWGVAGSGLIECGTMDGVSRVVLVSGLSHPWGLTVYQSHLYYTDLDYEVIERVDKVTGANTLVMRSGMAGLRALKVHARDASAGTTNACSSNNGGCPHLCLPKPGNQKTCACTTGFVPSQDASRCELYDSFAIVSTTKYIRGFHINSSDHSEAMVPVGGTSNIKGTLDLHIESGFVYWADNSTSSSNKGIRRAKIDGGGYSTVLNSGVGKGGIHGLAVDWVAGMKPPNFPVMHPLSLQIQADLQAQGAKTSKPHYVVFPL</sequence>
<comment type="caution">
    <text evidence="7">The sequence shown here is derived from an EMBL/GenBank/DDBJ whole genome shotgun (WGS) entry which is preliminary data.</text>
</comment>
<keyword evidence="7" id="KW-0675">Receptor</keyword>
<evidence type="ECO:0000256" key="2">
    <source>
        <dbReference type="ARBA" id="ARBA00022729"/>
    </source>
</evidence>
<dbReference type="SMART" id="SM00135">
    <property type="entry name" value="LY"/>
    <property type="match status" value="5"/>
</dbReference>
<keyword evidence="7" id="KW-0449">Lipoprotein</keyword>
<dbReference type="InterPro" id="IPR011042">
    <property type="entry name" value="6-blade_b-propeller_TolB-like"/>
</dbReference>
<accession>A0A4Z2EM60</accession>
<dbReference type="PROSITE" id="PS51120">
    <property type="entry name" value="LDLRB"/>
    <property type="match status" value="1"/>
</dbReference>
<dbReference type="AlphaFoldDB" id="A0A4Z2EM60"/>
<gene>
    <name evidence="7" type="primary">LRP2_5</name>
    <name evidence="7" type="ORF">EYF80_059906</name>
</gene>
<evidence type="ECO:0000256" key="3">
    <source>
        <dbReference type="ARBA" id="ARBA00022737"/>
    </source>
</evidence>
<dbReference type="SUPFAM" id="SSF57196">
    <property type="entry name" value="EGF/Laminin"/>
    <property type="match status" value="1"/>
</dbReference>
<name>A0A4Z2EM60_9TELE</name>
<keyword evidence="5" id="KW-0325">Glycoprotein</keyword>
<evidence type="ECO:0000313" key="7">
    <source>
        <dbReference type="EMBL" id="TNN29943.1"/>
    </source>
</evidence>
<dbReference type="Proteomes" id="UP000314294">
    <property type="component" value="Unassembled WGS sequence"/>
</dbReference>
<dbReference type="PANTHER" id="PTHR46513">
    <property type="entry name" value="VITELLOGENIN RECEPTOR-LIKE PROTEIN-RELATED-RELATED"/>
    <property type="match status" value="1"/>
</dbReference>
<dbReference type="PANTHER" id="PTHR46513:SF13">
    <property type="entry name" value="EGF-LIKE DOMAIN-CONTAINING PROTEIN"/>
    <property type="match status" value="1"/>
</dbReference>
<organism evidence="7 8">
    <name type="scientific">Liparis tanakae</name>
    <name type="common">Tanaka's snailfish</name>
    <dbReference type="NCBI Taxonomy" id="230148"/>
    <lineage>
        <taxon>Eukaryota</taxon>
        <taxon>Metazoa</taxon>
        <taxon>Chordata</taxon>
        <taxon>Craniata</taxon>
        <taxon>Vertebrata</taxon>
        <taxon>Euteleostomi</taxon>
        <taxon>Actinopterygii</taxon>
        <taxon>Neopterygii</taxon>
        <taxon>Teleostei</taxon>
        <taxon>Neoteleostei</taxon>
        <taxon>Acanthomorphata</taxon>
        <taxon>Eupercaria</taxon>
        <taxon>Perciformes</taxon>
        <taxon>Cottioidei</taxon>
        <taxon>Cottales</taxon>
        <taxon>Liparidae</taxon>
        <taxon>Liparis</taxon>
    </lineage>
</organism>
<dbReference type="InterPro" id="IPR050778">
    <property type="entry name" value="Cueball_EGF_LRP_Nidogen"/>
</dbReference>
<keyword evidence="1" id="KW-0245">EGF-like domain</keyword>
<dbReference type="FunFam" id="2.120.10.30:FF:000241">
    <property type="entry name" value="Low-density lipoprotein receptor-related protein 6"/>
    <property type="match status" value="1"/>
</dbReference>
<proteinExistence type="predicted"/>
<evidence type="ECO:0000256" key="5">
    <source>
        <dbReference type="ARBA" id="ARBA00023180"/>
    </source>
</evidence>
<evidence type="ECO:0000313" key="8">
    <source>
        <dbReference type="Proteomes" id="UP000314294"/>
    </source>
</evidence>
<protein>
    <submittedName>
        <fullName evidence="7">Low-density lipoprotein receptor-related protein 2</fullName>
    </submittedName>
</protein>
<reference evidence="7 8" key="1">
    <citation type="submission" date="2019-03" db="EMBL/GenBank/DDBJ databases">
        <title>First draft genome of Liparis tanakae, snailfish: a comprehensive survey of snailfish specific genes.</title>
        <authorList>
            <person name="Kim W."/>
            <person name="Song I."/>
            <person name="Jeong J.-H."/>
            <person name="Kim D."/>
            <person name="Kim S."/>
            <person name="Ryu S."/>
            <person name="Song J.Y."/>
            <person name="Lee S.K."/>
        </authorList>
    </citation>
    <scope>NUCLEOTIDE SEQUENCE [LARGE SCALE GENOMIC DNA]</scope>
    <source>
        <tissue evidence="7">Muscle</tissue>
    </source>
</reference>
<keyword evidence="3" id="KW-0677">Repeat</keyword>